<name>A0ABM1FAZ9_PRICU</name>
<dbReference type="InterPro" id="IPR040316">
    <property type="entry name" value="INTS5"/>
</dbReference>
<evidence type="ECO:0000313" key="2">
    <source>
        <dbReference type="Proteomes" id="UP000695022"/>
    </source>
</evidence>
<reference evidence="3" key="1">
    <citation type="submission" date="2025-08" db="UniProtKB">
        <authorList>
            <consortium name="RefSeq"/>
        </authorList>
    </citation>
    <scope>IDENTIFICATION</scope>
</reference>
<dbReference type="GeneID" id="106821369"/>
<dbReference type="PANTHER" id="PTHR31697">
    <property type="entry name" value="INTEGRATOR COMPLEX SUBUNIT 5"/>
    <property type="match status" value="1"/>
</dbReference>
<feature type="domain" description="Integrator complex subunit 5 C-terminal" evidence="1">
    <location>
        <begin position="1"/>
        <end position="594"/>
    </location>
</feature>
<keyword evidence="2" id="KW-1185">Reference proteome</keyword>
<dbReference type="InterPro" id="IPR029444">
    <property type="entry name" value="INTS5_C"/>
</dbReference>
<sequence>MLLCVIATDSVKTLTPDVLNQLAVQVGKWQFSHVQDLDSLLSLVVHLIIMSTDGSLGILQFLINTMALDTGINEKVEKCCTVILDMLVMDLQRMIGMIATWEATRGDIPFLASLLSNQIALCNMLLQPHPQQGLVWLSRILAFVGQYGGEPVAADILHHFLCHGQDSRMASLFQSMSQEMDSQLPNALQRTVDKAFVTLQSQPDMLETLLCNMLTLLLRWRHRRSSNRFAIILRNHVSPLCCHLRSNNRKVSSAAMQCLHLIGHPRLLPLGTMLQLCFGVTAYFFSVLHIKAVEEKLVGVRTCRAYLQSLSEIPGAQHVLLHSLVHGCMLQGQAGPLRSRIPAPPVEKCKVEQTAMACLLEENAHHGHAIILPQSHSSVFHAGIIGKGVQNPPRAAMFTRNEISTNRQLFLDVVQACSLYHPNDETDTMELDIAMETEQLVTAEPGVAALEAIALMLTEMATPDVLYNQIDWPEEAFARCTVERDLVIKKRFHEYPVLWELLDFVSRDRAALLQCSVLLRGIVAILLAYWENCRDSATTASPWQLEASCRVIQIMNQGKLLPLPLSDISILFPLLSPYETHLLLRDVWQYIHENNISQTGIGPGPMPGCSSCHTDTLRSILQLNTSAVGHLYCHFFNTGKQS</sequence>
<accession>A0ABM1FAZ9</accession>
<dbReference type="PANTHER" id="PTHR31697:SF2">
    <property type="entry name" value="INTEGRATOR COMPLEX SUBUNIT 5"/>
    <property type="match status" value="1"/>
</dbReference>
<dbReference type="Proteomes" id="UP000695022">
    <property type="component" value="Unplaced"/>
</dbReference>
<protein>
    <submittedName>
        <fullName evidence="3">Integrator complex subunit 5-like isoform X1</fullName>
    </submittedName>
</protein>
<dbReference type="RefSeq" id="XP_014681620.1">
    <property type="nucleotide sequence ID" value="XM_014826134.1"/>
</dbReference>
<evidence type="ECO:0000259" key="1">
    <source>
        <dbReference type="Pfam" id="PF14838"/>
    </source>
</evidence>
<organism evidence="2 3">
    <name type="scientific">Priapulus caudatus</name>
    <name type="common">Priapulid worm</name>
    <dbReference type="NCBI Taxonomy" id="37621"/>
    <lineage>
        <taxon>Eukaryota</taxon>
        <taxon>Metazoa</taxon>
        <taxon>Ecdysozoa</taxon>
        <taxon>Scalidophora</taxon>
        <taxon>Priapulida</taxon>
        <taxon>Priapulimorpha</taxon>
        <taxon>Priapulimorphida</taxon>
        <taxon>Priapulidae</taxon>
        <taxon>Priapulus</taxon>
    </lineage>
</organism>
<proteinExistence type="predicted"/>
<gene>
    <name evidence="3" type="primary">LOC106821369</name>
</gene>
<evidence type="ECO:0000313" key="3">
    <source>
        <dbReference type="RefSeq" id="XP_014681620.1"/>
    </source>
</evidence>
<dbReference type="Pfam" id="PF14838">
    <property type="entry name" value="INTS5_C"/>
    <property type="match status" value="1"/>
</dbReference>